<feature type="modified residue" description="4-aspartylphosphate" evidence="6">
    <location>
        <position position="505"/>
    </location>
</feature>
<organism evidence="9 10">
    <name type="scientific">Psychromonas marina</name>
    <dbReference type="NCBI Taxonomy" id="88364"/>
    <lineage>
        <taxon>Bacteria</taxon>
        <taxon>Pseudomonadati</taxon>
        <taxon>Pseudomonadota</taxon>
        <taxon>Gammaproteobacteria</taxon>
        <taxon>Alteromonadales</taxon>
        <taxon>Psychromonadaceae</taxon>
        <taxon>Psychromonas</taxon>
    </lineage>
</organism>
<dbReference type="Gene3D" id="3.30.565.10">
    <property type="entry name" value="Histidine kinase-like ATPase, C-terminal domain"/>
    <property type="match status" value="1"/>
</dbReference>
<dbReference type="InterPro" id="IPR003661">
    <property type="entry name" value="HisK_dim/P_dom"/>
</dbReference>
<evidence type="ECO:0000313" key="10">
    <source>
        <dbReference type="Proteomes" id="UP001157353"/>
    </source>
</evidence>
<evidence type="ECO:0000259" key="7">
    <source>
        <dbReference type="PROSITE" id="PS50109"/>
    </source>
</evidence>
<feature type="domain" description="Response regulatory" evidence="8">
    <location>
        <begin position="456"/>
        <end position="570"/>
    </location>
</feature>
<dbReference type="SUPFAM" id="SSF55874">
    <property type="entry name" value="ATPase domain of HSP90 chaperone/DNA topoisomerase II/histidine kinase"/>
    <property type="match status" value="1"/>
</dbReference>
<keyword evidence="4" id="KW-0808">Transferase</keyword>
<proteinExistence type="predicted"/>
<dbReference type="Gene3D" id="1.10.287.130">
    <property type="match status" value="1"/>
</dbReference>
<dbReference type="CDD" id="cd00082">
    <property type="entry name" value="HisKA"/>
    <property type="match status" value="1"/>
</dbReference>
<keyword evidence="3 6" id="KW-0597">Phosphoprotein</keyword>
<keyword evidence="10" id="KW-1185">Reference proteome</keyword>
<dbReference type="InterPro" id="IPR004358">
    <property type="entry name" value="Sig_transdc_His_kin-like_C"/>
</dbReference>
<evidence type="ECO:0000256" key="1">
    <source>
        <dbReference type="ARBA" id="ARBA00000085"/>
    </source>
</evidence>
<dbReference type="SMART" id="SM00388">
    <property type="entry name" value="HisKA"/>
    <property type="match status" value="1"/>
</dbReference>
<keyword evidence="5 9" id="KW-0418">Kinase</keyword>
<evidence type="ECO:0000256" key="4">
    <source>
        <dbReference type="ARBA" id="ARBA00022679"/>
    </source>
</evidence>
<protein>
    <recommendedName>
        <fullName evidence="2">histidine kinase</fullName>
        <ecNumber evidence="2">2.7.13.3</ecNumber>
    </recommendedName>
</protein>
<dbReference type="InterPro" id="IPR001789">
    <property type="entry name" value="Sig_transdc_resp-reg_receiver"/>
</dbReference>
<dbReference type="GO" id="GO:0016301">
    <property type="term" value="F:kinase activity"/>
    <property type="evidence" value="ECO:0007669"/>
    <property type="project" value="UniProtKB-KW"/>
</dbReference>
<dbReference type="PROSITE" id="PS50110">
    <property type="entry name" value="RESPONSE_REGULATORY"/>
    <property type="match status" value="1"/>
</dbReference>
<dbReference type="EC" id="2.7.13.3" evidence="2"/>
<dbReference type="CDD" id="cd17546">
    <property type="entry name" value="REC_hyHK_CKI1_RcsC-like"/>
    <property type="match status" value="1"/>
</dbReference>
<comment type="catalytic activity">
    <reaction evidence="1">
        <text>ATP + protein L-histidine = ADP + protein N-phospho-L-histidine.</text>
        <dbReference type="EC" id="2.7.13.3"/>
    </reaction>
</comment>
<dbReference type="SMART" id="SM00448">
    <property type="entry name" value="REC"/>
    <property type="match status" value="1"/>
</dbReference>
<evidence type="ECO:0000256" key="2">
    <source>
        <dbReference type="ARBA" id="ARBA00012438"/>
    </source>
</evidence>
<accession>A0ABQ6E3B0</accession>
<dbReference type="EMBL" id="BSPQ01000015">
    <property type="protein sequence ID" value="GLS91719.1"/>
    <property type="molecule type" value="Genomic_DNA"/>
</dbReference>
<dbReference type="Pfam" id="PF00072">
    <property type="entry name" value="Response_reg"/>
    <property type="match status" value="1"/>
</dbReference>
<dbReference type="Pfam" id="PF00512">
    <property type="entry name" value="HisKA"/>
    <property type="match status" value="1"/>
</dbReference>
<dbReference type="Proteomes" id="UP001157353">
    <property type="component" value="Unassembled WGS sequence"/>
</dbReference>
<name>A0ABQ6E3B0_9GAMM</name>
<dbReference type="Pfam" id="PF02518">
    <property type="entry name" value="HATPase_c"/>
    <property type="match status" value="1"/>
</dbReference>
<dbReference type="InterPro" id="IPR003594">
    <property type="entry name" value="HATPase_dom"/>
</dbReference>
<dbReference type="InterPro" id="IPR036097">
    <property type="entry name" value="HisK_dim/P_sf"/>
</dbReference>
<dbReference type="SMART" id="SM00387">
    <property type="entry name" value="HATPase_c"/>
    <property type="match status" value="1"/>
</dbReference>
<dbReference type="SUPFAM" id="SSF52172">
    <property type="entry name" value="CheY-like"/>
    <property type="match status" value="1"/>
</dbReference>
<dbReference type="SUPFAM" id="SSF47384">
    <property type="entry name" value="Homodimeric domain of signal transducing histidine kinase"/>
    <property type="match status" value="1"/>
</dbReference>
<evidence type="ECO:0000313" key="9">
    <source>
        <dbReference type="EMBL" id="GLS91719.1"/>
    </source>
</evidence>
<sequence>MDNLKTIELLKKKLIREKNTRKAAERLLEEKSYELYKAKLQVENSLESVRQQAEKDVQLLHLTSILESMLLNFNARLLQESPNDNLFQKLLDDIVAIENIKAINLTSDLGILTNESLFSGQVFLTADFSVTQSQHQWNKSQTQLMVYIYQEGKKRGSLHVVFHTPPNAAWHNTIETKLCLFADMISAAFQRQLLLDKTIEEKMRAESSEKSTKDFVAMINHELRTPLNGVLGAVELIKETEVNAYQEELLKTVNQAGEMLRVIINDLLDFSKINAGMLELKSTRFSPSELIKSIEQIFSSKVQEQGLDFFTNIDKKMPEYLLGDDDRVKQILVNLIGNAVKFTDKGKISLEANWQDNALLIKVIDNGCGIPKSKQATLFDPFMQVDNSSQRKFEGTGLGLAICKMLVELMDGNIYFTSELNKGTEFTFHLPLQVSSEKMKEEDNKAVSDYPIQQLNILAVEDIKMNQTILGMMLKKLAIKHQFADDGQQALDFLKDNEVDIILMDCRMPILDGFQTTQQLRGQGYTKPIIALTAGTTSMEVEACIDSGMDDILHKPYKGEELKAALAKWGQTLLKNKE</sequence>
<dbReference type="Gene3D" id="3.40.50.2300">
    <property type="match status" value="1"/>
</dbReference>
<dbReference type="PANTHER" id="PTHR43047:SF72">
    <property type="entry name" value="OSMOSENSING HISTIDINE PROTEIN KINASE SLN1"/>
    <property type="match status" value="1"/>
</dbReference>
<dbReference type="PANTHER" id="PTHR43047">
    <property type="entry name" value="TWO-COMPONENT HISTIDINE PROTEIN KINASE"/>
    <property type="match status" value="1"/>
</dbReference>
<dbReference type="PRINTS" id="PR00344">
    <property type="entry name" value="BCTRLSENSOR"/>
</dbReference>
<dbReference type="CDD" id="cd16922">
    <property type="entry name" value="HATPase_EvgS-ArcB-TorS-like"/>
    <property type="match status" value="1"/>
</dbReference>
<dbReference type="InterPro" id="IPR011006">
    <property type="entry name" value="CheY-like_superfamily"/>
</dbReference>
<dbReference type="RefSeq" id="WP_284204835.1">
    <property type="nucleotide sequence ID" value="NZ_BSPQ01000015.1"/>
</dbReference>
<evidence type="ECO:0000256" key="6">
    <source>
        <dbReference type="PROSITE-ProRule" id="PRU00169"/>
    </source>
</evidence>
<evidence type="ECO:0000259" key="8">
    <source>
        <dbReference type="PROSITE" id="PS50110"/>
    </source>
</evidence>
<dbReference type="InterPro" id="IPR005467">
    <property type="entry name" value="His_kinase_dom"/>
</dbReference>
<evidence type="ECO:0000256" key="3">
    <source>
        <dbReference type="ARBA" id="ARBA00022553"/>
    </source>
</evidence>
<evidence type="ECO:0000256" key="5">
    <source>
        <dbReference type="ARBA" id="ARBA00022777"/>
    </source>
</evidence>
<dbReference type="InterPro" id="IPR036890">
    <property type="entry name" value="HATPase_C_sf"/>
</dbReference>
<feature type="domain" description="Histidine kinase" evidence="7">
    <location>
        <begin position="218"/>
        <end position="434"/>
    </location>
</feature>
<gene>
    <name evidence="9" type="ORF">GCM10007916_27890</name>
</gene>
<dbReference type="PROSITE" id="PS50109">
    <property type="entry name" value="HIS_KIN"/>
    <property type="match status" value="1"/>
</dbReference>
<comment type="caution">
    <text evidence="9">The sequence shown here is derived from an EMBL/GenBank/DDBJ whole genome shotgun (WGS) entry which is preliminary data.</text>
</comment>
<reference evidence="10" key="1">
    <citation type="journal article" date="2019" name="Int. J. Syst. Evol. Microbiol.">
        <title>The Global Catalogue of Microorganisms (GCM) 10K type strain sequencing project: providing services to taxonomists for standard genome sequencing and annotation.</title>
        <authorList>
            <consortium name="The Broad Institute Genomics Platform"/>
            <consortium name="The Broad Institute Genome Sequencing Center for Infectious Disease"/>
            <person name="Wu L."/>
            <person name="Ma J."/>
        </authorList>
    </citation>
    <scope>NUCLEOTIDE SEQUENCE [LARGE SCALE GENOMIC DNA]</scope>
    <source>
        <strain evidence="10">NBRC 103166</strain>
    </source>
</reference>